<dbReference type="InterPro" id="IPR017871">
    <property type="entry name" value="ABC_transporter-like_CS"/>
</dbReference>
<dbReference type="SUPFAM" id="SSF52540">
    <property type="entry name" value="P-loop containing nucleoside triphosphate hydrolases"/>
    <property type="match status" value="1"/>
</dbReference>
<gene>
    <name evidence="6" type="ORF">K0T92_04480</name>
</gene>
<dbReference type="InterPro" id="IPR003593">
    <property type="entry name" value="AAA+_ATPase"/>
</dbReference>
<dbReference type="Gene3D" id="3.40.50.300">
    <property type="entry name" value="P-loop containing nucleotide triphosphate hydrolases"/>
    <property type="match status" value="1"/>
</dbReference>
<accession>A0ABS7D257</accession>
<proteinExistence type="inferred from homology"/>
<dbReference type="GO" id="GO:0005524">
    <property type="term" value="F:ATP binding"/>
    <property type="evidence" value="ECO:0007669"/>
    <property type="project" value="UniProtKB-KW"/>
</dbReference>
<evidence type="ECO:0000256" key="3">
    <source>
        <dbReference type="ARBA" id="ARBA00022741"/>
    </source>
</evidence>
<dbReference type="PROSITE" id="PS00211">
    <property type="entry name" value="ABC_TRANSPORTER_1"/>
    <property type="match status" value="1"/>
</dbReference>
<dbReference type="PANTHER" id="PTHR43335:SF4">
    <property type="entry name" value="ABC TRANSPORTER, ATP-BINDING PROTEIN"/>
    <property type="match status" value="1"/>
</dbReference>
<sequence length="317" mass="35108">MRTSSRGKIGSAIAIHLENVSKSFGDFPAVRNLSMEVNRGEIIGFLGLNGAGKTTTIKMLLSLLRPSSGSIHMLGSKVDAGNYKLWERVGYLEEATFYPELTVTENLDIARRMHLLSDRNSIARVIQQLDLGAHQDKQAKRLSLGNKQRLGLAKAMLHNPEVLILDEPINGLDPASVVEIRELLLDLSRNRGVTILISSHLLEELSKLVDRIGIMHRGQLIQDMKMNQLEQSLQKSLMLDGRNRGALMRILTEQGYSYAEAADGRLVLAEGSAIAQPEKLAELLVRTGQPPTHLSVVTEDLEGYFLRMIRTAGRKQA</sequence>
<evidence type="ECO:0000256" key="2">
    <source>
        <dbReference type="ARBA" id="ARBA00022448"/>
    </source>
</evidence>
<comment type="similarity">
    <text evidence="1">Belongs to the ABC transporter superfamily.</text>
</comment>
<dbReference type="InterPro" id="IPR027417">
    <property type="entry name" value="P-loop_NTPase"/>
</dbReference>
<protein>
    <submittedName>
        <fullName evidence="6">ABC transporter ATP-binding protein</fullName>
    </submittedName>
</protein>
<dbReference type="PANTHER" id="PTHR43335">
    <property type="entry name" value="ABC TRANSPORTER, ATP-BINDING PROTEIN"/>
    <property type="match status" value="1"/>
</dbReference>
<comment type="caution">
    <text evidence="6">The sequence shown here is derived from an EMBL/GenBank/DDBJ whole genome shotgun (WGS) entry which is preliminary data.</text>
</comment>
<dbReference type="SMART" id="SM00382">
    <property type="entry name" value="AAA"/>
    <property type="match status" value="1"/>
</dbReference>
<dbReference type="EMBL" id="JAHZIJ010000002">
    <property type="protein sequence ID" value="MBW7473988.1"/>
    <property type="molecule type" value="Genomic_DNA"/>
</dbReference>
<evidence type="ECO:0000313" key="7">
    <source>
        <dbReference type="Proteomes" id="UP000812277"/>
    </source>
</evidence>
<dbReference type="RefSeq" id="WP_219871242.1">
    <property type="nucleotide sequence ID" value="NZ_JAHZIJ010000002.1"/>
</dbReference>
<reference evidence="6 7" key="1">
    <citation type="submission" date="2021-07" db="EMBL/GenBank/DDBJ databases">
        <title>Paenibacillus radiodurans sp. nov., isolated from the southeastern edge of Tengger Desert.</title>
        <authorList>
            <person name="Zhang G."/>
        </authorList>
    </citation>
    <scope>NUCLEOTIDE SEQUENCE [LARGE SCALE GENOMIC DNA]</scope>
    <source>
        <strain evidence="6 7">DT7-4</strain>
    </source>
</reference>
<feature type="domain" description="ABC transporter" evidence="5">
    <location>
        <begin position="15"/>
        <end position="242"/>
    </location>
</feature>
<dbReference type="Pfam" id="PF00005">
    <property type="entry name" value="ABC_tran"/>
    <property type="match status" value="1"/>
</dbReference>
<dbReference type="Proteomes" id="UP000812277">
    <property type="component" value="Unassembled WGS sequence"/>
</dbReference>
<evidence type="ECO:0000259" key="5">
    <source>
        <dbReference type="PROSITE" id="PS50893"/>
    </source>
</evidence>
<keyword evidence="3" id="KW-0547">Nucleotide-binding</keyword>
<dbReference type="InterPro" id="IPR003439">
    <property type="entry name" value="ABC_transporter-like_ATP-bd"/>
</dbReference>
<organism evidence="6 7">
    <name type="scientific">Paenibacillus oenotherae</name>
    <dbReference type="NCBI Taxonomy" id="1435645"/>
    <lineage>
        <taxon>Bacteria</taxon>
        <taxon>Bacillati</taxon>
        <taxon>Bacillota</taxon>
        <taxon>Bacilli</taxon>
        <taxon>Bacillales</taxon>
        <taxon>Paenibacillaceae</taxon>
        <taxon>Paenibacillus</taxon>
    </lineage>
</organism>
<keyword evidence="2" id="KW-0813">Transport</keyword>
<dbReference type="PROSITE" id="PS50893">
    <property type="entry name" value="ABC_TRANSPORTER_2"/>
    <property type="match status" value="1"/>
</dbReference>
<name>A0ABS7D257_9BACL</name>
<evidence type="ECO:0000256" key="4">
    <source>
        <dbReference type="ARBA" id="ARBA00022840"/>
    </source>
</evidence>
<evidence type="ECO:0000256" key="1">
    <source>
        <dbReference type="ARBA" id="ARBA00005417"/>
    </source>
</evidence>
<keyword evidence="7" id="KW-1185">Reference proteome</keyword>
<evidence type="ECO:0000313" key="6">
    <source>
        <dbReference type="EMBL" id="MBW7473988.1"/>
    </source>
</evidence>
<keyword evidence="4 6" id="KW-0067">ATP-binding</keyword>